<dbReference type="EMBL" id="KJ489398">
    <property type="protein sequence ID" value="AHZ10017.1"/>
    <property type="molecule type" value="Genomic_DNA"/>
</dbReference>
<dbReference type="KEGG" id="vg:19525634"/>
<organism evidence="1 2">
    <name type="scientific">Bacillus phage Evoli</name>
    <dbReference type="NCBI Taxonomy" id="1486658"/>
    <lineage>
        <taxon>Viruses</taxon>
        <taxon>Duplodnaviria</taxon>
        <taxon>Heunggongvirae</taxon>
        <taxon>Uroviricota</taxon>
        <taxon>Caudoviricetes</taxon>
        <taxon>Herelleviridae</taxon>
        <taxon>Bastillevirinae</taxon>
        <taxon>Bastillevirus</taxon>
        <taxon>Bastillevirus evoli</taxon>
    </lineage>
</organism>
<accession>A0A024B0U3</accession>
<dbReference type="Proteomes" id="UP000026901">
    <property type="component" value="Segment"/>
</dbReference>
<dbReference type="RefSeq" id="YP_009035814.1">
    <property type="nucleotide sequence ID" value="NC_024207.1"/>
</dbReference>
<sequence length="69" mass="8533">MIKEPYISPFTLYTINELHITARQRAYNDYLQMVRGYYEPHEILSYIEFKKKAMRESQYYYKDGTFFDL</sequence>
<dbReference type="GeneID" id="19525634"/>
<evidence type="ECO:0000313" key="2">
    <source>
        <dbReference type="Proteomes" id="UP000026901"/>
    </source>
</evidence>
<keyword evidence="2" id="KW-1185">Reference proteome</keyword>
<reference evidence="2" key="1">
    <citation type="submission" date="2014-09" db="EMBL/GenBank/DDBJ databases">
        <authorList>
            <person name="Sauder A.B."/>
            <person name="McKenzie Q.R."/>
            <person name="Temple L.M."/>
            <person name="Alexis B.K."/>
            <person name="Al-Atrache Z."/>
            <person name="Lewis L.O."/>
            <person name="Loesser-Casey K.E."/>
            <person name="Mitchell K.J."/>
        </authorList>
    </citation>
    <scope>NUCLEOTIDE SEQUENCE [LARGE SCALE GENOMIC DNA]</scope>
</reference>
<protein>
    <submittedName>
        <fullName evidence="1">Uncharacterized protein</fullName>
    </submittedName>
</protein>
<proteinExistence type="predicted"/>
<name>A0A024B0U3_9CAUD</name>
<evidence type="ECO:0000313" key="1">
    <source>
        <dbReference type="EMBL" id="AHZ10017.1"/>
    </source>
</evidence>